<gene>
    <name evidence="4" type="ORF">JQS30_07475</name>
</gene>
<dbReference type="Gene3D" id="3.40.50.720">
    <property type="entry name" value="NAD(P)-binding Rossmann-like Domain"/>
    <property type="match status" value="1"/>
</dbReference>
<evidence type="ECO:0000256" key="3">
    <source>
        <dbReference type="RuleBase" id="RU000363"/>
    </source>
</evidence>
<dbReference type="PANTHER" id="PTHR44196:SF2">
    <property type="entry name" value="SHORT-CHAIN DEHYDROGENASE-RELATED"/>
    <property type="match status" value="1"/>
</dbReference>
<comment type="similarity">
    <text evidence="1 3">Belongs to the short-chain dehydrogenases/reductases (SDR) family.</text>
</comment>
<dbReference type="PRINTS" id="PR00080">
    <property type="entry name" value="SDRFAMILY"/>
</dbReference>
<dbReference type="GO" id="GO:0016020">
    <property type="term" value="C:membrane"/>
    <property type="evidence" value="ECO:0007669"/>
    <property type="project" value="TreeGrafter"/>
</dbReference>
<evidence type="ECO:0000313" key="5">
    <source>
        <dbReference type="Proteomes" id="UP000662939"/>
    </source>
</evidence>
<dbReference type="Pfam" id="PF00106">
    <property type="entry name" value="adh_short"/>
    <property type="match status" value="1"/>
</dbReference>
<evidence type="ECO:0000256" key="2">
    <source>
        <dbReference type="ARBA" id="ARBA00023002"/>
    </source>
</evidence>
<dbReference type="InterPro" id="IPR036291">
    <property type="entry name" value="NAD(P)-bd_dom_sf"/>
</dbReference>
<dbReference type="KEGG" id="nav:JQS30_07475"/>
<dbReference type="Proteomes" id="UP000662939">
    <property type="component" value="Chromosome"/>
</dbReference>
<keyword evidence="5" id="KW-1185">Reference proteome</keyword>
<dbReference type="PANTHER" id="PTHR44196">
    <property type="entry name" value="DEHYDROGENASE/REDUCTASE SDR FAMILY MEMBER 7B"/>
    <property type="match status" value="1"/>
</dbReference>
<dbReference type="InterPro" id="IPR002347">
    <property type="entry name" value="SDR_fam"/>
</dbReference>
<reference evidence="4" key="1">
    <citation type="submission" date="2021-02" db="EMBL/GenBank/DDBJ databases">
        <title>Natronoglycomyces albus gen. nov., sp. nov, a haloalkaliphilic actinobacterium from a soda solonchak soil.</title>
        <authorList>
            <person name="Sorokin D.Y."/>
            <person name="Khijniak T.V."/>
            <person name="Zakharycheva A.P."/>
            <person name="Boueva O.V."/>
            <person name="Ariskina E.V."/>
            <person name="Hahnke R.L."/>
            <person name="Bunk B."/>
            <person name="Sproer C."/>
            <person name="Schumann P."/>
            <person name="Evtushenko L.I."/>
            <person name="Kublanov I.V."/>
        </authorList>
    </citation>
    <scope>NUCLEOTIDE SEQUENCE</scope>
    <source>
        <strain evidence="4">DSM 106290</strain>
    </source>
</reference>
<protein>
    <submittedName>
        <fullName evidence="4">SDR family oxidoreductase</fullName>
    </submittedName>
</protein>
<dbReference type="AlphaFoldDB" id="A0A895XMZ2"/>
<dbReference type="SUPFAM" id="SSF51735">
    <property type="entry name" value="NAD(P)-binding Rossmann-fold domains"/>
    <property type="match status" value="1"/>
</dbReference>
<evidence type="ECO:0000313" key="4">
    <source>
        <dbReference type="EMBL" id="QSB06724.1"/>
    </source>
</evidence>
<accession>A0A895XMZ2</accession>
<proteinExistence type="inferred from homology"/>
<dbReference type="EMBL" id="CP070496">
    <property type="protein sequence ID" value="QSB06724.1"/>
    <property type="molecule type" value="Genomic_DNA"/>
</dbReference>
<dbReference type="PRINTS" id="PR00081">
    <property type="entry name" value="GDHRDH"/>
</dbReference>
<dbReference type="RefSeq" id="WP_213172734.1">
    <property type="nucleotide sequence ID" value="NZ_CP070496.1"/>
</dbReference>
<organism evidence="4 5">
    <name type="scientific">Natronoglycomyces albus</name>
    <dbReference type="NCBI Taxonomy" id="2811108"/>
    <lineage>
        <taxon>Bacteria</taxon>
        <taxon>Bacillati</taxon>
        <taxon>Actinomycetota</taxon>
        <taxon>Actinomycetes</taxon>
        <taxon>Glycomycetales</taxon>
        <taxon>Glycomycetaceae</taxon>
        <taxon>Natronoglycomyces</taxon>
    </lineage>
</organism>
<name>A0A895XMZ2_9ACTN</name>
<evidence type="ECO:0000256" key="1">
    <source>
        <dbReference type="ARBA" id="ARBA00006484"/>
    </source>
</evidence>
<sequence>MTNVTWALVTGASSGIGAEFSRQLAQRGHNLILVARTKTAMMELADEIRSTHGREVEVICQDLTESQAALAVVDQVRRLGHDVDVLVNNAGFGTVGHFESIPADREHDEVMLNVVALTDLTKQFIPDMAARGRGSVINVASTAGFNPAAYFAVYSSTKAYVLNFSLSLWSEYQGRGVKVLAVAPGPVATPFFANSGIVRESLGPRATSPEFVVSKSLKALDRNRGYVVPGGGNFVMAHLMPRRPRRFIAKLSRKFTRPALRASGSRPL</sequence>
<keyword evidence="2" id="KW-0560">Oxidoreductase</keyword>
<dbReference type="GO" id="GO:0016491">
    <property type="term" value="F:oxidoreductase activity"/>
    <property type="evidence" value="ECO:0007669"/>
    <property type="project" value="UniProtKB-KW"/>
</dbReference>
<dbReference type="PIRSF" id="PIRSF000126">
    <property type="entry name" value="11-beta-HSD1"/>
    <property type="match status" value="1"/>
</dbReference>